<dbReference type="AlphaFoldDB" id="A0A543ERQ9"/>
<evidence type="ECO:0000259" key="2">
    <source>
        <dbReference type="Pfam" id="PF01757"/>
    </source>
</evidence>
<comment type="caution">
    <text evidence="3">The sequence shown here is derived from an EMBL/GenBank/DDBJ whole genome shotgun (WGS) entry which is preliminary data.</text>
</comment>
<gene>
    <name evidence="3" type="ORF">FB391_2796</name>
</gene>
<feature type="domain" description="Acyltransferase 3" evidence="2">
    <location>
        <begin position="40"/>
        <end position="379"/>
    </location>
</feature>
<feature type="transmembrane region" description="Helical" evidence="1">
    <location>
        <begin position="237"/>
        <end position="257"/>
    </location>
</feature>
<feature type="transmembrane region" description="Helical" evidence="1">
    <location>
        <begin position="118"/>
        <end position="138"/>
    </location>
</feature>
<dbReference type="PANTHER" id="PTHR23028:SF53">
    <property type="entry name" value="ACYL_TRANSF_3 DOMAIN-CONTAINING PROTEIN"/>
    <property type="match status" value="1"/>
</dbReference>
<keyword evidence="1" id="KW-0812">Transmembrane</keyword>
<feature type="transmembrane region" description="Helical" evidence="1">
    <location>
        <begin position="80"/>
        <end position="98"/>
    </location>
</feature>
<protein>
    <submittedName>
        <fullName evidence="3">Peptidoglycan/LPS O-acetylase OafA/YrhL</fullName>
    </submittedName>
</protein>
<proteinExistence type="predicted"/>
<dbReference type="InterPro" id="IPR050879">
    <property type="entry name" value="Acyltransferase_3"/>
</dbReference>
<organism evidence="3 4">
    <name type="scientific">Microbacterium kyungheense</name>
    <dbReference type="NCBI Taxonomy" id="1263636"/>
    <lineage>
        <taxon>Bacteria</taxon>
        <taxon>Bacillati</taxon>
        <taxon>Actinomycetota</taxon>
        <taxon>Actinomycetes</taxon>
        <taxon>Micrococcales</taxon>
        <taxon>Microbacteriaceae</taxon>
        <taxon>Microbacterium</taxon>
    </lineage>
</organism>
<dbReference type="GO" id="GO:0000271">
    <property type="term" value="P:polysaccharide biosynthetic process"/>
    <property type="evidence" value="ECO:0007669"/>
    <property type="project" value="TreeGrafter"/>
</dbReference>
<evidence type="ECO:0000256" key="1">
    <source>
        <dbReference type="SAM" id="Phobius"/>
    </source>
</evidence>
<dbReference type="GO" id="GO:0016747">
    <property type="term" value="F:acyltransferase activity, transferring groups other than amino-acyl groups"/>
    <property type="evidence" value="ECO:0007669"/>
    <property type="project" value="InterPro"/>
</dbReference>
<feature type="transmembrane region" description="Helical" evidence="1">
    <location>
        <begin position="325"/>
        <end position="343"/>
    </location>
</feature>
<evidence type="ECO:0000313" key="3">
    <source>
        <dbReference type="EMBL" id="TQM24283.1"/>
    </source>
</evidence>
<dbReference type="PANTHER" id="PTHR23028">
    <property type="entry name" value="ACETYLTRANSFERASE"/>
    <property type="match status" value="1"/>
</dbReference>
<feature type="transmembrane region" description="Helical" evidence="1">
    <location>
        <begin position="178"/>
        <end position="198"/>
    </location>
</feature>
<feature type="transmembrane region" description="Helical" evidence="1">
    <location>
        <begin position="42"/>
        <end position="60"/>
    </location>
</feature>
<feature type="transmembrane region" description="Helical" evidence="1">
    <location>
        <begin position="205"/>
        <end position="225"/>
    </location>
</feature>
<dbReference type="Pfam" id="PF01757">
    <property type="entry name" value="Acyl_transf_3"/>
    <property type="match status" value="1"/>
</dbReference>
<feature type="transmembrane region" description="Helical" evidence="1">
    <location>
        <begin position="296"/>
        <end position="313"/>
    </location>
</feature>
<reference evidence="3 4" key="1">
    <citation type="submission" date="2019-06" db="EMBL/GenBank/DDBJ databases">
        <title>Sequencing the genomes of 1000 actinobacteria strains.</title>
        <authorList>
            <person name="Klenk H.-P."/>
        </authorList>
    </citation>
    <scope>NUCLEOTIDE SEQUENCE [LARGE SCALE GENOMIC DNA]</scope>
    <source>
        <strain evidence="3 4">DSM 105492</strain>
    </source>
</reference>
<dbReference type="GO" id="GO:0016020">
    <property type="term" value="C:membrane"/>
    <property type="evidence" value="ECO:0007669"/>
    <property type="project" value="TreeGrafter"/>
</dbReference>
<dbReference type="Proteomes" id="UP000320235">
    <property type="component" value="Unassembled WGS sequence"/>
</dbReference>
<keyword evidence="1" id="KW-1133">Transmembrane helix</keyword>
<dbReference type="EMBL" id="VFPE01000004">
    <property type="protein sequence ID" value="TQM24283.1"/>
    <property type="molecule type" value="Genomic_DNA"/>
</dbReference>
<sequence>MGNADESLRNPPLLGTRLEAYTERVAPGESTIDRVRIAPLDGLRALALLAVFAFHTWEFAGSPEIPVVSEVVSQNIRPDFFVVLTGFLLYLPFARDAARHRAFKTGVYLRRRLRRIVFPYWAALIYAVTLPEVLVAYMRAIGHEASWQPTPGIVDLLTHFTFTHLFFEDYWDGVNGSLWTMSLEMQLYLLFPLLILVAARWGVPALLATMGVSVLFRVAVAILVAENTQFMWSASGVGRLMEFVTGMLTAVVVFTMLDRVRGWVLAALPAGVVGGYLVATLPALQHTVLPLRELGLSLMFSCFIVLVLAVPLLSRAVSLRPLTFVGYRAYSIFLIHQPTAWYFSELLKKVIGVPEGLELLGILWTVGFGVVFLVGWVLFVTVEKPCITWSQRAGAARPQSVFPV</sequence>
<feature type="transmembrane region" description="Helical" evidence="1">
    <location>
        <begin position="363"/>
        <end position="382"/>
    </location>
</feature>
<name>A0A543ERQ9_9MICO</name>
<evidence type="ECO:0000313" key="4">
    <source>
        <dbReference type="Proteomes" id="UP000320235"/>
    </source>
</evidence>
<keyword evidence="4" id="KW-1185">Reference proteome</keyword>
<feature type="transmembrane region" description="Helical" evidence="1">
    <location>
        <begin position="264"/>
        <end position="284"/>
    </location>
</feature>
<accession>A0A543ERQ9</accession>
<dbReference type="InterPro" id="IPR002656">
    <property type="entry name" value="Acyl_transf_3_dom"/>
</dbReference>
<keyword evidence="1" id="KW-0472">Membrane</keyword>